<gene>
    <name evidence="2" type="ORF">CDV28_101198</name>
</gene>
<reference evidence="2" key="1">
    <citation type="submission" date="2017-07" db="EMBL/GenBank/DDBJ databases">
        <title>The cable genome - Insights into the physiology and evolution of filamentous bacteria capable of sulfide oxidation via long distance electron transfer.</title>
        <authorList>
            <person name="Thorup C."/>
            <person name="Bjerg J.T."/>
            <person name="Schreiber L."/>
            <person name="Nielsen L.P."/>
            <person name="Kjeldsen K.U."/>
            <person name="Boesen T."/>
            <person name="Boggild A."/>
            <person name="Meysman F."/>
            <person name="Geelhoed J."/>
            <person name="Schramm A."/>
        </authorList>
    </citation>
    <scope>NUCLEOTIDE SEQUENCE [LARGE SCALE GENOMIC DNA]</scope>
    <source>
        <strain evidence="2">GS</strain>
    </source>
</reference>
<protein>
    <submittedName>
        <fullName evidence="2">Uncharacterized protein</fullName>
    </submittedName>
</protein>
<evidence type="ECO:0000256" key="1">
    <source>
        <dbReference type="SAM" id="Phobius"/>
    </source>
</evidence>
<evidence type="ECO:0000313" key="3">
    <source>
        <dbReference type="Proteomes" id="UP000316238"/>
    </source>
</evidence>
<dbReference type="Proteomes" id="UP000316238">
    <property type="component" value="Unassembled WGS sequence"/>
</dbReference>
<comment type="caution">
    <text evidence="2">The sequence shown here is derived from an EMBL/GenBank/DDBJ whole genome shotgun (WGS) entry which is preliminary data.</text>
</comment>
<accession>A0A521G5J4</accession>
<keyword evidence="3" id="KW-1185">Reference proteome</keyword>
<dbReference type="Gene3D" id="1.25.40.10">
    <property type="entry name" value="Tetratricopeptide repeat domain"/>
    <property type="match status" value="1"/>
</dbReference>
<feature type="transmembrane region" description="Helical" evidence="1">
    <location>
        <begin position="14"/>
        <end position="32"/>
    </location>
</feature>
<dbReference type="InterPro" id="IPR011990">
    <property type="entry name" value="TPR-like_helical_dom_sf"/>
</dbReference>
<name>A0A521G5J4_9BACT</name>
<evidence type="ECO:0000313" key="2">
    <source>
        <dbReference type="EMBL" id="TAA76295.1"/>
    </source>
</evidence>
<dbReference type="SUPFAM" id="SSF48452">
    <property type="entry name" value="TPR-like"/>
    <property type="match status" value="1"/>
</dbReference>
<dbReference type="EMBL" id="NQJD01000001">
    <property type="protein sequence ID" value="TAA76295.1"/>
    <property type="molecule type" value="Genomic_DNA"/>
</dbReference>
<sequence>MNFAQTLTSDPLDLLTKAALGLLAVIMLVMLVQHQLTASPNAANMSGVAAELRRIEERLAQDKVLYQEVAALAEQRQHSAAMDKLKLIQAAQPDNPRSFLWQAQLQYDNGDLADALASYRQAIDREPGYIDRKSPLFVGKDIKKNMLEAKDKLQREVTLKPNDPDIKRALNELLYVQRRLAGGCE</sequence>
<organism evidence="2 3">
    <name type="scientific">Candidatus Electronema aureum</name>
    <dbReference type="NCBI Taxonomy" id="2005002"/>
    <lineage>
        <taxon>Bacteria</taxon>
        <taxon>Pseudomonadati</taxon>
        <taxon>Thermodesulfobacteriota</taxon>
        <taxon>Desulfobulbia</taxon>
        <taxon>Desulfobulbales</taxon>
        <taxon>Desulfobulbaceae</taxon>
        <taxon>Candidatus Electronema</taxon>
    </lineage>
</organism>
<keyword evidence="1" id="KW-0472">Membrane</keyword>
<keyword evidence="1" id="KW-0812">Transmembrane</keyword>
<dbReference type="AlphaFoldDB" id="A0A521G5J4"/>
<keyword evidence="1" id="KW-1133">Transmembrane helix</keyword>
<proteinExistence type="predicted"/>